<dbReference type="SUPFAM" id="SSF53850">
    <property type="entry name" value="Periplasmic binding protein-like II"/>
    <property type="match status" value="1"/>
</dbReference>
<sequence length="328" mass="37287">MSQLSLTLACADYDRIQALADGSVQPNGIDLNVLKLPPDEIFRRMLQNREFDVSELSASNYLMAKDQGTHGFTALPVFLSRTFRHPSIYIRTDSGISGPEHLRGKRIGVPEYHVTALVWVRGMLQHQYGIHPFEIEWFWGGVDAPGSRQGRIAMALPPGIRLTAIGEDQSLNGMLKEGEIDAIISPRAPASFLKGESHMTRLFPDYKAAETDYYRQTGIFPIMHFVVIRDEILERHPWTALNLFQAFLQAKEKAYRNLEQIGSLRVMLPWLADELEQTKRLMGPDYWSYGIARNKAVLETLIRYSFEQGLIRREIPLAELFAHSTLAT</sequence>
<dbReference type="KEGG" id="coh:EAV92_02555"/>
<evidence type="ECO:0000313" key="1">
    <source>
        <dbReference type="EMBL" id="AYQ71562.1"/>
    </source>
</evidence>
<keyword evidence="2" id="KW-1185">Reference proteome</keyword>
<dbReference type="Proteomes" id="UP000269097">
    <property type="component" value="Chromosome"/>
</dbReference>
<accession>A0A3G3JTN0</accession>
<proteinExistence type="predicted"/>
<dbReference type="RefSeq" id="WP_123039625.1">
    <property type="nucleotide sequence ID" value="NZ_CP033433.1"/>
</dbReference>
<evidence type="ECO:0000313" key="2">
    <source>
        <dbReference type="Proteomes" id="UP000269097"/>
    </source>
</evidence>
<name>A0A3G3JTN0_9BACL</name>
<dbReference type="EMBL" id="CP033433">
    <property type="protein sequence ID" value="AYQ71562.1"/>
    <property type="molecule type" value="Genomic_DNA"/>
</dbReference>
<protein>
    <submittedName>
        <fullName evidence="1">ABC transporter substrate-binding protein</fullName>
    </submittedName>
</protein>
<reference evidence="1 2" key="1">
    <citation type="submission" date="2018-10" db="EMBL/GenBank/DDBJ databases">
        <title>Genome Sequence of Cohnella sp.</title>
        <authorList>
            <person name="Srinivasan S."/>
            <person name="Kim M.K."/>
        </authorList>
    </citation>
    <scope>NUCLEOTIDE SEQUENCE [LARGE SCALE GENOMIC DNA]</scope>
    <source>
        <strain evidence="1 2">18JY8-7</strain>
    </source>
</reference>
<gene>
    <name evidence="1" type="ORF">EAV92_02555</name>
</gene>
<dbReference type="Gene3D" id="3.40.190.10">
    <property type="entry name" value="Periplasmic binding protein-like II"/>
    <property type="match status" value="1"/>
</dbReference>
<dbReference type="AlphaFoldDB" id="A0A3G3JTN0"/>
<organism evidence="1 2">
    <name type="scientific">Cohnella candidum</name>
    <dbReference type="NCBI Taxonomy" id="2674991"/>
    <lineage>
        <taxon>Bacteria</taxon>
        <taxon>Bacillati</taxon>
        <taxon>Bacillota</taxon>
        <taxon>Bacilli</taxon>
        <taxon>Bacillales</taxon>
        <taxon>Paenibacillaceae</taxon>
        <taxon>Cohnella</taxon>
    </lineage>
</organism>